<proteinExistence type="predicted"/>
<reference evidence="1" key="1">
    <citation type="journal article" date="2013" name="J. Plant Res.">
        <title>Effect of fungi and light on seed germination of three Opuntia species from semiarid lands of central Mexico.</title>
        <authorList>
            <person name="Delgado-Sanchez P."/>
            <person name="Jimenez-Bremont J.F."/>
            <person name="Guerrero-Gonzalez Mde L."/>
            <person name="Flores J."/>
        </authorList>
    </citation>
    <scope>NUCLEOTIDE SEQUENCE</scope>
    <source>
        <tissue evidence="1">Cladode</tissue>
    </source>
</reference>
<accession>A0A7C9EGW9</accession>
<dbReference type="AlphaFoldDB" id="A0A7C9EGW9"/>
<sequence>MPTTSNHRFFCQVQAYVTIKKTSPLIATPLNVLLLINGILLRQVDMILTSLCRFMAPFLSSNTSLSSLQSSNTALTITTRTHTTRVFTDAIRINSQLESIRV</sequence>
<organism evidence="1">
    <name type="scientific">Opuntia streptacantha</name>
    <name type="common">Prickly pear cactus</name>
    <name type="synonym">Opuntia cardona</name>
    <dbReference type="NCBI Taxonomy" id="393608"/>
    <lineage>
        <taxon>Eukaryota</taxon>
        <taxon>Viridiplantae</taxon>
        <taxon>Streptophyta</taxon>
        <taxon>Embryophyta</taxon>
        <taxon>Tracheophyta</taxon>
        <taxon>Spermatophyta</taxon>
        <taxon>Magnoliopsida</taxon>
        <taxon>eudicotyledons</taxon>
        <taxon>Gunneridae</taxon>
        <taxon>Pentapetalae</taxon>
        <taxon>Caryophyllales</taxon>
        <taxon>Cactineae</taxon>
        <taxon>Cactaceae</taxon>
        <taxon>Opuntioideae</taxon>
        <taxon>Opuntia</taxon>
    </lineage>
</organism>
<name>A0A7C9EGW9_OPUST</name>
<reference evidence="1" key="2">
    <citation type="submission" date="2020-07" db="EMBL/GenBank/DDBJ databases">
        <authorList>
            <person name="Vera ALvarez R."/>
            <person name="Arias-Moreno D.M."/>
            <person name="Jimenez-Jacinto V."/>
            <person name="Jimenez-Bremont J.F."/>
            <person name="Swaminathan K."/>
            <person name="Moose S.P."/>
            <person name="Guerrero-Gonzalez M.L."/>
            <person name="Marino-Ramirez L."/>
            <person name="Landsman D."/>
            <person name="Rodriguez-Kessler M."/>
            <person name="Delgado-Sanchez P."/>
        </authorList>
    </citation>
    <scope>NUCLEOTIDE SEQUENCE</scope>
    <source>
        <tissue evidence="1">Cladode</tissue>
    </source>
</reference>
<dbReference type="EMBL" id="GISG01222914">
    <property type="protein sequence ID" value="MBA4664205.1"/>
    <property type="molecule type" value="Transcribed_RNA"/>
</dbReference>
<protein>
    <submittedName>
        <fullName evidence="1">Uncharacterized protein</fullName>
    </submittedName>
</protein>
<evidence type="ECO:0000313" key="1">
    <source>
        <dbReference type="EMBL" id="MBA4664205.1"/>
    </source>
</evidence>